<dbReference type="PANTHER" id="PTHR34853:SF1">
    <property type="entry name" value="LIPASE 5"/>
    <property type="match status" value="1"/>
</dbReference>
<reference evidence="7 8" key="1">
    <citation type="submission" date="2015-03" db="EMBL/GenBank/DDBJ databases">
        <title>Genomics and transcriptomics of the oil-accumulating basidiomycete yeast T. oleaginosus allow insights into substrate utilization and the diverse evolutionary trajectories of mating systems in fungi.</title>
        <authorList>
            <consortium name="DOE Joint Genome Institute"/>
            <person name="Kourist R."/>
            <person name="Kracht O."/>
            <person name="Bracharz F."/>
            <person name="Lipzen A."/>
            <person name="Nolan M."/>
            <person name="Ohm R."/>
            <person name="Grigoriev I."/>
            <person name="Sun S."/>
            <person name="Heitman J."/>
            <person name="Bruck T."/>
            <person name="Nowrousian M."/>
        </authorList>
    </citation>
    <scope>NUCLEOTIDE SEQUENCE [LARGE SCALE GENOMIC DNA]</scope>
    <source>
        <strain evidence="7 8">IBC0246</strain>
    </source>
</reference>
<dbReference type="PIRSF" id="PIRSF029171">
    <property type="entry name" value="Esterase_LipA"/>
    <property type="match status" value="1"/>
</dbReference>
<keyword evidence="4" id="KW-0442">Lipid degradation</keyword>
<keyword evidence="5" id="KW-0443">Lipid metabolism</keyword>
<keyword evidence="8" id="KW-1185">Reference proteome</keyword>
<evidence type="ECO:0000313" key="7">
    <source>
        <dbReference type="EMBL" id="KLT43448.1"/>
    </source>
</evidence>
<evidence type="ECO:0000256" key="4">
    <source>
        <dbReference type="ARBA" id="ARBA00022963"/>
    </source>
</evidence>
<evidence type="ECO:0000256" key="5">
    <source>
        <dbReference type="ARBA" id="ARBA00023098"/>
    </source>
</evidence>
<dbReference type="InterPro" id="IPR029058">
    <property type="entry name" value="AB_hydrolase_fold"/>
</dbReference>
<evidence type="ECO:0000256" key="6">
    <source>
        <dbReference type="PIRNR" id="PIRNR029171"/>
    </source>
</evidence>
<evidence type="ECO:0000313" key="8">
    <source>
        <dbReference type="Proteomes" id="UP000053611"/>
    </source>
</evidence>
<gene>
    <name evidence="7" type="ORF">CC85DRAFT_311740</name>
</gene>
<dbReference type="EMBL" id="KQ087195">
    <property type="protein sequence ID" value="KLT43448.1"/>
    <property type="molecule type" value="Genomic_DNA"/>
</dbReference>
<feature type="chain" id="PRO_5013436269" description="triacylglycerol lipase" evidence="6">
    <location>
        <begin position="19"/>
        <end position="373"/>
    </location>
</feature>
<protein>
    <recommendedName>
        <fullName evidence="2">triacylglycerol lipase</fullName>
        <ecNumber evidence="2">3.1.1.3</ecNumber>
    </recommendedName>
</protein>
<dbReference type="AlphaFoldDB" id="A0A0J0XQT3"/>
<accession>A0A0J0XQT3</accession>
<dbReference type="SUPFAM" id="SSF53474">
    <property type="entry name" value="alpha/beta-Hydrolases"/>
    <property type="match status" value="1"/>
</dbReference>
<sequence>MRLKALTFALALALPTQAAPAPRQAPGTFVSADDLTGNTDVMIAGASVAYRMRYRTDQYGAAKDALATVYVPAGAGSGPLRVLAYTHGTSGVGRECTVGLKMGWGGRYDAWLGPFLDAGYAVVVPEYGGLGIDDSHPYLDGEETAKSVLDAVRAAHAGAALHPGFVPPLRKEFVVYGGSQGGHTALWVNAIAGWYAPDLRVLGSVGAAVPADVAGSFGLLTPAVPYLPIVAELTAYMGYVLAGLRNAGVDLAQFTELSDAGRAFAHTAATACYQDLVGNTVASGGLVTRPLAGTGLVNAVRAHTTLPVGPLAAPVFLQKGLLDPVSPLSAINAYESQQVAKGTNIFAKVYVSGHALPVQTAADALRWSNGLAW</sequence>
<dbReference type="RefSeq" id="XP_018279939.1">
    <property type="nucleotide sequence ID" value="XM_018425979.1"/>
</dbReference>
<evidence type="ECO:0000256" key="3">
    <source>
        <dbReference type="ARBA" id="ARBA00022801"/>
    </source>
</evidence>
<dbReference type="STRING" id="879819.A0A0J0XQT3"/>
<name>A0A0J0XQT3_9TREE</name>
<proteinExistence type="inferred from homology"/>
<evidence type="ECO:0000256" key="2">
    <source>
        <dbReference type="ARBA" id="ARBA00013279"/>
    </source>
</evidence>
<dbReference type="Gene3D" id="3.40.50.1820">
    <property type="entry name" value="alpha/beta hydrolase"/>
    <property type="match status" value="1"/>
</dbReference>
<keyword evidence="6" id="KW-0732">Signal</keyword>
<dbReference type="GO" id="GO:0004806">
    <property type="term" value="F:triacylglycerol lipase activity"/>
    <property type="evidence" value="ECO:0007669"/>
    <property type="project" value="UniProtKB-UniRule"/>
</dbReference>
<evidence type="ECO:0000256" key="1">
    <source>
        <dbReference type="ARBA" id="ARBA00001024"/>
    </source>
</evidence>
<dbReference type="OrthoDB" id="3230508at2759"/>
<dbReference type="GeneID" id="28986582"/>
<dbReference type="PANTHER" id="PTHR34853">
    <property type="match status" value="1"/>
</dbReference>
<feature type="signal peptide" evidence="6">
    <location>
        <begin position="1"/>
        <end position="18"/>
    </location>
</feature>
<dbReference type="Pfam" id="PF03583">
    <property type="entry name" value="LIP"/>
    <property type="match status" value="1"/>
</dbReference>
<dbReference type="GO" id="GO:0016042">
    <property type="term" value="P:lipid catabolic process"/>
    <property type="evidence" value="ECO:0007669"/>
    <property type="project" value="UniProtKB-UniRule"/>
</dbReference>
<dbReference type="Proteomes" id="UP000053611">
    <property type="component" value="Unassembled WGS sequence"/>
</dbReference>
<dbReference type="EC" id="3.1.1.3" evidence="2"/>
<keyword evidence="3" id="KW-0378">Hydrolase</keyword>
<dbReference type="InterPro" id="IPR005152">
    <property type="entry name" value="Lipase_secreted"/>
</dbReference>
<comment type="catalytic activity">
    <reaction evidence="1">
        <text>a triacylglycerol + H2O = a diacylglycerol + a fatty acid + H(+)</text>
        <dbReference type="Rhea" id="RHEA:12044"/>
        <dbReference type="ChEBI" id="CHEBI:15377"/>
        <dbReference type="ChEBI" id="CHEBI:15378"/>
        <dbReference type="ChEBI" id="CHEBI:17855"/>
        <dbReference type="ChEBI" id="CHEBI:18035"/>
        <dbReference type="ChEBI" id="CHEBI:28868"/>
        <dbReference type="EC" id="3.1.1.3"/>
    </reaction>
</comment>
<organism evidence="7 8">
    <name type="scientific">Cutaneotrichosporon oleaginosum</name>
    <dbReference type="NCBI Taxonomy" id="879819"/>
    <lineage>
        <taxon>Eukaryota</taxon>
        <taxon>Fungi</taxon>
        <taxon>Dikarya</taxon>
        <taxon>Basidiomycota</taxon>
        <taxon>Agaricomycotina</taxon>
        <taxon>Tremellomycetes</taxon>
        <taxon>Trichosporonales</taxon>
        <taxon>Trichosporonaceae</taxon>
        <taxon>Cutaneotrichosporon</taxon>
    </lineage>
</organism>
<comment type="similarity">
    <text evidence="6">Belongs to the AB hydrolase superfamily. Lipase family.</text>
</comment>